<dbReference type="Proteomes" id="UP000711488">
    <property type="component" value="Unassembled WGS sequence"/>
</dbReference>
<dbReference type="OrthoDB" id="5971719at2759"/>
<dbReference type="GO" id="GO:0005884">
    <property type="term" value="C:actin filament"/>
    <property type="evidence" value="ECO:0007669"/>
    <property type="project" value="TreeGrafter"/>
</dbReference>
<dbReference type="GO" id="GO:0016477">
    <property type="term" value="P:cell migration"/>
    <property type="evidence" value="ECO:0007669"/>
    <property type="project" value="TreeGrafter"/>
</dbReference>
<evidence type="ECO:0000256" key="1">
    <source>
        <dbReference type="ARBA" id="ARBA00022553"/>
    </source>
</evidence>
<dbReference type="Pfam" id="PF02218">
    <property type="entry name" value="HS1_rep"/>
    <property type="match status" value="2"/>
</dbReference>
<protein>
    <submittedName>
        <fullName evidence="3">Uncharacterized protein</fullName>
    </submittedName>
</protein>
<feature type="non-terminal residue" evidence="3">
    <location>
        <position position="106"/>
    </location>
</feature>
<dbReference type="InterPro" id="IPR003134">
    <property type="entry name" value="Hs1_Cortactin"/>
</dbReference>
<sequence>MTSETNSSICFAITVLVHADYSQGFGGKFGVQKDRQDKSAAGWDHIEKTEKHESQKDYSMGFGGKFGVQKDRQDKSAAGWDHIEKVDKHESQKGDDLGYYILMPGI</sequence>
<evidence type="ECO:0000313" key="3">
    <source>
        <dbReference type="EMBL" id="KAA0192794.1"/>
    </source>
</evidence>
<dbReference type="EMBL" id="JQDR03011417">
    <property type="protein sequence ID" value="KAA0192794.1"/>
    <property type="molecule type" value="Genomic_DNA"/>
</dbReference>
<keyword evidence="1" id="KW-0597">Phosphoprotein</keyword>
<organism evidence="3">
    <name type="scientific">Hyalella azteca</name>
    <name type="common">Amphipod</name>
    <dbReference type="NCBI Taxonomy" id="294128"/>
    <lineage>
        <taxon>Eukaryota</taxon>
        <taxon>Metazoa</taxon>
        <taxon>Ecdysozoa</taxon>
        <taxon>Arthropoda</taxon>
        <taxon>Crustacea</taxon>
        <taxon>Multicrustacea</taxon>
        <taxon>Malacostraca</taxon>
        <taxon>Eumalacostraca</taxon>
        <taxon>Peracarida</taxon>
        <taxon>Amphipoda</taxon>
        <taxon>Senticaudata</taxon>
        <taxon>Talitrida</taxon>
        <taxon>Talitroidea</taxon>
        <taxon>Hyalellidae</taxon>
        <taxon>Hyalella</taxon>
    </lineage>
</organism>
<dbReference type="PROSITE" id="PS51090">
    <property type="entry name" value="CORTACTIN"/>
    <property type="match status" value="2"/>
</dbReference>
<comment type="caution">
    <text evidence="3">The sequence shown here is derived from an EMBL/GenBank/DDBJ whole genome shotgun (WGS) entry which is preliminary data.</text>
</comment>
<reference evidence="3" key="2">
    <citation type="journal article" date="2018" name="Environ. Sci. Technol.">
        <title>The Toxicogenome of Hyalella azteca: A Model for Sediment Ecotoxicology and Evolutionary Toxicology.</title>
        <authorList>
            <person name="Poynton H.C."/>
            <person name="Hasenbein S."/>
            <person name="Benoit J.B."/>
            <person name="Sepulveda M.S."/>
            <person name="Poelchau M.F."/>
            <person name="Hughes D.S.T."/>
            <person name="Murali S.C."/>
            <person name="Chen S."/>
            <person name="Glastad K.M."/>
            <person name="Goodisman M.A.D."/>
            <person name="Werren J.H."/>
            <person name="Vineis J.H."/>
            <person name="Bowen J.L."/>
            <person name="Friedrich M."/>
            <person name="Jones J."/>
            <person name="Robertson H.M."/>
            <person name="Feyereisen R."/>
            <person name="Mechler-Hickson A."/>
            <person name="Mathers N."/>
            <person name="Lee C.E."/>
            <person name="Colbourne J.K."/>
            <person name="Biales A."/>
            <person name="Johnston J.S."/>
            <person name="Wellborn G.A."/>
            <person name="Rosendale A.J."/>
            <person name="Cridge A.G."/>
            <person name="Munoz-Torres M.C."/>
            <person name="Bain P.A."/>
            <person name="Manny A.R."/>
            <person name="Major K.M."/>
            <person name="Lambert F.N."/>
            <person name="Vulpe C.D."/>
            <person name="Tuck P."/>
            <person name="Blalock B.J."/>
            <person name="Lin Y.Y."/>
            <person name="Smith M.E."/>
            <person name="Ochoa-Acuna H."/>
            <person name="Chen M.M."/>
            <person name="Childers C.P."/>
            <person name="Qu J."/>
            <person name="Dugan S."/>
            <person name="Lee S.L."/>
            <person name="Chao H."/>
            <person name="Dinh H."/>
            <person name="Han Y."/>
            <person name="Doddapaneni H."/>
            <person name="Worley K.C."/>
            <person name="Muzny D.M."/>
            <person name="Gibbs R.A."/>
            <person name="Richards S."/>
        </authorList>
    </citation>
    <scope>NUCLEOTIDE SEQUENCE</scope>
    <source>
        <strain evidence="3">HAZT.00-mixed</strain>
        <tissue evidence="3">Whole organism</tissue>
    </source>
</reference>
<accession>A0A6A0GZG9</accession>
<reference evidence="3" key="3">
    <citation type="submission" date="2019-06" db="EMBL/GenBank/DDBJ databases">
        <authorList>
            <person name="Poynton C."/>
            <person name="Hasenbein S."/>
            <person name="Benoit J.B."/>
            <person name="Sepulveda M.S."/>
            <person name="Poelchau M.F."/>
            <person name="Murali S.C."/>
            <person name="Chen S."/>
            <person name="Glastad K.M."/>
            <person name="Werren J.H."/>
            <person name="Vineis J.H."/>
            <person name="Bowen J.L."/>
            <person name="Friedrich M."/>
            <person name="Jones J."/>
            <person name="Robertson H.M."/>
            <person name="Feyereisen R."/>
            <person name="Mechler-Hickson A."/>
            <person name="Mathers N."/>
            <person name="Lee C.E."/>
            <person name="Colbourne J.K."/>
            <person name="Biales A."/>
            <person name="Johnston J.S."/>
            <person name="Wellborn G.A."/>
            <person name="Rosendale A.J."/>
            <person name="Cridge A.G."/>
            <person name="Munoz-Torres M.C."/>
            <person name="Bain P.A."/>
            <person name="Manny A.R."/>
            <person name="Major K.M."/>
            <person name="Lambert F.N."/>
            <person name="Vulpe C.D."/>
            <person name="Tuck P."/>
            <person name="Blalock B.J."/>
            <person name="Lin Y.-Y."/>
            <person name="Smith M.E."/>
            <person name="Ochoa-Acuna H."/>
            <person name="Chen M.-J.M."/>
            <person name="Childers C.P."/>
            <person name="Qu J."/>
            <person name="Dugan S."/>
            <person name="Lee S.L."/>
            <person name="Chao H."/>
            <person name="Dinh H."/>
            <person name="Han Y."/>
            <person name="Doddapaneni H."/>
            <person name="Worley K.C."/>
            <person name="Muzny D.M."/>
            <person name="Gibbs R.A."/>
            <person name="Richards S."/>
        </authorList>
    </citation>
    <scope>NUCLEOTIDE SEQUENCE</scope>
    <source>
        <strain evidence="3">HAZT.00-mixed</strain>
        <tissue evidence="3">Whole organism</tissue>
    </source>
</reference>
<dbReference type="AlphaFoldDB" id="A0A6A0GZG9"/>
<dbReference type="GO" id="GO:0051015">
    <property type="term" value="F:actin filament binding"/>
    <property type="evidence" value="ECO:0007669"/>
    <property type="project" value="TreeGrafter"/>
</dbReference>
<reference evidence="3" key="1">
    <citation type="submission" date="2014-08" db="EMBL/GenBank/DDBJ databases">
        <authorList>
            <person name="Murali S."/>
            <person name="Richards S."/>
            <person name="Bandaranaike D."/>
            <person name="Bellair M."/>
            <person name="Blankenburg K."/>
            <person name="Chao H."/>
            <person name="Dinh H."/>
            <person name="Doddapaneni H."/>
            <person name="Dugan-Rocha S."/>
            <person name="Elkadiri S."/>
            <person name="Gnanaolivu R."/>
            <person name="Hughes D."/>
            <person name="Lee S."/>
            <person name="Li M."/>
            <person name="Ming W."/>
            <person name="Munidasa M."/>
            <person name="Muniz J."/>
            <person name="Nguyen L."/>
            <person name="Osuji N."/>
            <person name="Pu L.-L."/>
            <person name="Puazo M."/>
            <person name="Skinner E."/>
            <person name="Qu C."/>
            <person name="Quiroz J."/>
            <person name="Raj R."/>
            <person name="Weissenberger G."/>
            <person name="Xin Y."/>
            <person name="Zou X."/>
            <person name="Han Y."/>
            <person name="Worley K."/>
            <person name="Muzny D."/>
            <person name="Gibbs R."/>
        </authorList>
    </citation>
    <scope>NUCLEOTIDE SEQUENCE</scope>
    <source>
        <strain evidence="3">HAZT.00-mixed</strain>
        <tissue evidence="3">Whole organism</tissue>
    </source>
</reference>
<dbReference type="GO" id="GO:0030864">
    <property type="term" value="C:cortical actin cytoskeleton"/>
    <property type="evidence" value="ECO:0007669"/>
    <property type="project" value="TreeGrafter"/>
</dbReference>
<dbReference type="GO" id="GO:0005886">
    <property type="term" value="C:plasma membrane"/>
    <property type="evidence" value="ECO:0007669"/>
    <property type="project" value="TreeGrafter"/>
</dbReference>
<evidence type="ECO:0000256" key="2">
    <source>
        <dbReference type="ARBA" id="ARBA00022737"/>
    </source>
</evidence>
<dbReference type="PANTHER" id="PTHR10829">
    <property type="entry name" value="CORTACTIN AND DREBRIN"/>
    <property type="match status" value="1"/>
</dbReference>
<dbReference type="GO" id="GO:0030833">
    <property type="term" value="P:regulation of actin filament polymerization"/>
    <property type="evidence" value="ECO:0007669"/>
    <property type="project" value="TreeGrafter"/>
</dbReference>
<gene>
    <name evidence="3" type="ORF">HAZT_HAZT011994</name>
</gene>
<proteinExistence type="predicted"/>
<name>A0A6A0GZG9_HYAAZ</name>
<dbReference type="PANTHER" id="PTHR10829:SF23">
    <property type="entry name" value="CORTACTIN, ISOFORM A"/>
    <property type="match status" value="1"/>
</dbReference>
<dbReference type="GO" id="GO:0030427">
    <property type="term" value="C:site of polarized growth"/>
    <property type="evidence" value="ECO:0007669"/>
    <property type="project" value="TreeGrafter"/>
</dbReference>
<keyword evidence="2" id="KW-0677">Repeat</keyword>